<dbReference type="EMBL" id="KN847493">
    <property type="protein sequence ID" value="KIW19114.1"/>
    <property type="molecule type" value="Genomic_DNA"/>
</dbReference>
<comment type="catalytic activity">
    <reaction evidence="11">
        <text>RNA(n) + ATP = RNA(n)-3'-adenine ribonucleotide + diphosphate</text>
        <dbReference type="Rhea" id="RHEA:11332"/>
        <dbReference type="Rhea" id="RHEA-COMP:14527"/>
        <dbReference type="Rhea" id="RHEA-COMP:17347"/>
        <dbReference type="ChEBI" id="CHEBI:30616"/>
        <dbReference type="ChEBI" id="CHEBI:33019"/>
        <dbReference type="ChEBI" id="CHEBI:140395"/>
        <dbReference type="ChEBI" id="CHEBI:173115"/>
        <dbReference type="EC" id="2.7.7.19"/>
    </reaction>
</comment>
<dbReference type="PIRSF" id="PIRSF018425">
    <property type="entry name" value="PolyA_polymerase"/>
    <property type="match status" value="1"/>
</dbReference>
<dbReference type="OrthoDB" id="412748at2759"/>
<feature type="binding site" evidence="12">
    <location>
        <position position="221"/>
    </location>
    <ligand>
        <name>ATP</name>
        <dbReference type="ChEBI" id="CHEBI:30616"/>
    </ligand>
</feature>
<dbReference type="GO" id="GO:0006397">
    <property type="term" value="P:mRNA processing"/>
    <property type="evidence" value="ECO:0007669"/>
    <property type="project" value="UniProtKB-KW"/>
</dbReference>
<comment type="subcellular location">
    <subcellularLocation>
        <location evidence="2 11">Nucleus</location>
    </subcellularLocation>
</comment>
<name>A0A0D2C6C6_9EURO</name>
<feature type="region of interest" description="Disordered" evidence="14">
    <location>
        <begin position="565"/>
        <end position="611"/>
    </location>
</feature>
<dbReference type="GO" id="GO:0031123">
    <property type="term" value="P:RNA 3'-end processing"/>
    <property type="evidence" value="ECO:0007669"/>
    <property type="project" value="InterPro"/>
</dbReference>
<reference evidence="18 19" key="1">
    <citation type="submission" date="2015-01" db="EMBL/GenBank/DDBJ databases">
        <title>The Genome Sequence of Exophiala spinifera CBS89968.</title>
        <authorList>
            <consortium name="The Broad Institute Genomics Platform"/>
            <person name="Cuomo C."/>
            <person name="de Hoog S."/>
            <person name="Gorbushina A."/>
            <person name="Stielow B."/>
            <person name="Teixiera M."/>
            <person name="Abouelleil A."/>
            <person name="Chapman S.B."/>
            <person name="Priest M."/>
            <person name="Young S.K."/>
            <person name="Wortman J."/>
            <person name="Nusbaum C."/>
            <person name="Birren B."/>
        </authorList>
    </citation>
    <scope>NUCLEOTIDE SEQUENCE [LARGE SCALE GENOMIC DNA]</scope>
    <source>
        <strain evidence="18 19">CBS 89968</strain>
    </source>
</reference>
<evidence type="ECO:0000256" key="12">
    <source>
        <dbReference type="PIRSR" id="PIRSR018425-1"/>
    </source>
</evidence>
<dbReference type="Gene3D" id="1.10.1410.10">
    <property type="match status" value="1"/>
</dbReference>
<dbReference type="STRING" id="91928.A0A0D2C6C6"/>
<dbReference type="GO" id="GO:0005524">
    <property type="term" value="F:ATP binding"/>
    <property type="evidence" value="ECO:0007669"/>
    <property type="project" value="UniProtKB-UniRule"/>
</dbReference>
<dbReference type="GO" id="GO:1990817">
    <property type="term" value="F:poly(A) RNA polymerase activity"/>
    <property type="evidence" value="ECO:0007669"/>
    <property type="project" value="UniProtKB-UniRule"/>
</dbReference>
<feature type="binding site" evidence="12">
    <location>
        <begin position="239"/>
        <end position="240"/>
    </location>
    <ligand>
        <name>ATP</name>
        <dbReference type="ChEBI" id="CHEBI:30616"/>
    </ligand>
</feature>
<evidence type="ECO:0000259" key="15">
    <source>
        <dbReference type="Pfam" id="PF04926"/>
    </source>
</evidence>
<organism evidence="18 19">
    <name type="scientific">Exophiala spinifera</name>
    <dbReference type="NCBI Taxonomy" id="91928"/>
    <lineage>
        <taxon>Eukaryota</taxon>
        <taxon>Fungi</taxon>
        <taxon>Dikarya</taxon>
        <taxon>Ascomycota</taxon>
        <taxon>Pezizomycotina</taxon>
        <taxon>Eurotiomycetes</taxon>
        <taxon>Chaetothyriomycetidae</taxon>
        <taxon>Chaetothyriales</taxon>
        <taxon>Herpotrichiellaceae</taxon>
        <taxon>Exophiala</taxon>
    </lineage>
</organism>
<evidence type="ECO:0000256" key="2">
    <source>
        <dbReference type="ARBA" id="ARBA00004123"/>
    </source>
</evidence>
<dbReference type="GO" id="GO:0046872">
    <property type="term" value="F:metal ion binding"/>
    <property type="evidence" value="ECO:0007669"/>
    <property type="project" value="UniProtKB-KW"/>
</dbReference>
<sequence>MAAPPSKQWGMTPPMSTALPEPIDTEKTADLIEELKKENNYEPLEATQKRMATLGLLNRVTQEFVREVSRRRRMPPSQIEQFGGKIFPYGSYRLGVFGPGSDIDTLAVAPRHVTREDFFEYFPTVLKRMTAEGDISSLTPVPDSYVPIIKLVLNDIEIDLIFASIASLQTIPKNLTLNDNNLLTGLDQATIRAVTGPRVTDEILSLVPEQKTFRTALRAIKLWAQRRAVYANIVGYPGGVAWAMLVARVCQLYPHAVGATLVDKFFFVMKNWDWPTPVMLKDIEQPKPSQANEFKVWNPALYKGDKKMLMPIITPAFPSMSATYNISKSGKTVILRELERASQITNNIFAGKARWSDLFKKHSFFTADHKYYLGVTASTLNADSAKQWAGLVESKVRIFVMLLEGIPDITLARPFTKGFKRVHKCADETQIREVQKGSMKYKFEETKTVETTDPELVTSNGDGAAVPAANGAKPETDQGAHTVYTYTFYIGIDTTAKGSLNIAPSFQNFKDICEGWASFNRDSHFLTLASVKCWDLPDDVFDAKAGEVKPSRPVKKVAKQVKAEAKSGVRRSINEVEATETNGDAAKRQKLMTPTPTPTPTPAPKPTAAPA</sequence>
<comment type="similarity">
    <text evidence="3 11">Belongs to the poly(A) polymerase family.</text>
</comment>
<dbReference type="InterPro" id="IPR007010">
    <property type="entry name" value="PolA_pol_RNA-bd_dom"/>
</dbReference>
<dbReference type="Pfam" id="PF20750">
    <property type="entry name" value="PAP_NTPase"/>
    <property type="match status" value="1"/>
</dbReference>
<gene>
    <name evidence="18" type="ORF">PV08_03406</name>
</gene>
<dbReference type="SUPFAM" id="SSF81631">
    <property type="entry name" value="PAP/OAS1 substrate-binding domain"/>
    <property type="match status" value="1"/>
</dbReference>
<dbReference type="Pfam" id="PF04928">
    <property type="entry name" value="PAP_central"/>
    <property type="match status" value="1"/>
</dbReference>
<evidence type="ECO:0000256" key="14">
    <source>
        <dbReference type="SAM" id="MobiDB-lite"/>
    </source>
</evidence>
<evidence type="ECO:0000256" key="10">
    <source>
        <dbReference type="ARBA" id="ARBA00023242"/>
    </source>
</evidence>
<evidence type="ECO:0000256" key="9">
    <source>
        <dbReference type="ARBA" id="ARBA00022842"/>
    </source>
</evidence>
<dbReference type="PANTHER" id="PTHR10682">
    <property type="entry name" value="POLY A POLYMERASE"/>
    <property type="match status" value="1"/>
</dbReference>
<keyword evidence="10 11" id="KW-0539">Nucleus</keyword>
<evidence type="ECO:0000256" key="4">
    <source>
        <dbReference type="ARBA" id="ARBA00022664"/>
    </source>
</evidence>
<dbReference type="FunFam" id="3.30.460.10:FF:000002">
    <property type="entry name" value="Poly(A) polymerase alpha, putative"/>
    <property type="match status" value="1"/>
</dbReference>
<dbReference type="Gene3D" id="3.30.460.10">
    <property type="entry name" value="Beta Polymerase, domain 2"/>
    <property type="match status" value="1"/>
</dbReference>
<evidence type="ECO:0000259" key="16">
    <source>
        <dbReference type="Pfam" id="PF04928"/>
    </source>
</evidence>
<evidence type="ECO:0000313" key="18">
    <source>
        <dbReference type="EMBL" id="KIW19114.1"/>
    </source>
</evidence>
<feature type="region of interest" description="Disordered" evidence="14">
    <location>
        <begin position="1"/>
        <end position="23"/>
    </location>
</feature>
<dbReference type="InterPro" id="IPR014492">
    <property type="entry name" value="PolyA_polymerase"/>
</dbReference>
<comment type="cofactor">
    <cofactor evidence="13">
        <name>Mg(2+)</name>
        <dbReference type="ChEBI" id="CHEBI:18420"/>
    </cofactor>
    <text evidence="13">Binds 2 magnesium ions. Also active with manganese.</text>
</comment>
<feature type="compositionally biased region" description="Pro residues" evidence="14">
    <location>
        <begin position="595"/>
        <end position="611"/>
    </location>
</feature>
<feature type="binding site" evidence="13">
    <location>
        <position position="102"/>
    </location>
    <ligand>
        <name>Mg(2+)</name>
        <dbReference type="ChEBI" id="CHEBI:18420"/>
        <label>2</label>
        <note>catalytic</note>
    </ligand>
</feature>
<keyword evidence="9 13" id="KW-0460">Magnesium</keyword>
<feature type="domain" description="Poly(A) polymerase RNA-binding" evidence="15">
    <location>
        <begin position="363"/>
        <end position="550"/>
    </location>
</feature>
<feature type="binding site" evidence="13">
    <location>
        <position position="104"/>
    </location>
    <ligand>
        <name>Mg(2+)</name>
        <dbReference type="ChEBI" id="CHEBI:18420"/>
        <label>1</label>
        <note>catalytic</note>
    </ligand>
</feature>
<comment type="cofactor">
    <cofactor evidence="1">
        <name>Mn(2+)</name>
        <dbReference type="ChEBI" id="CHEBI:29035"/>
    </cofactor>
</comment>
<dbReference type="RefSeq" id="XP_016239330.1">
    <property type="nucleotide sequence ID" value="XM_016377760.1"/>
</dbReference>
<protein>
    <recommendedName>
        <fullName evidence="11">Poly(A) polymerase</fullName>
        <ecNumber evidence="11">2.7.7.19</ecNumber>
    </recommendedName>
</protein>
<evidence type="ECO:0000256" key="6">
    <source>
        <dbReference type="ARBA" id="ARBA00022723"/>
    </source>
</evidence>
<evidence type="ECO:0000256" key="13">
    <source>
        <dbReference type="PIRSR" id="PIRSR018425-2"/>
    </source>
</evidence>
<dbReference type="CDD" id="cd05402">
    <property type="entry name" value="NT_PAP_TUTase"/>
    <property type="match status" value="1"/>
</dbReference>
<dbReference type="InterPro" id="IPR043519">
    <property type="entry name" value="NT_sf"/>
</dbReference>
<dbReference type="PANTHER" id="PTHR10682:SF10">
    <property type="entry name" value="POLYNUCLEOTIDE ADENYLYLTRANSFERASE"/>
    <property type="match status" value="1"/>
</dbReference>
<evidence type="ECO:0000256" key="7">
    <source>
        <dbReference type="ARBA" id="ARBA00022741"/>
    </source>
</evidence>
<dbReference type="SUPFAM" id="SSF81301">
    <property type="entry name" value="Nucleotidyltransferase"/>
    <property type="match status" value="1"/>
</dbReference>
<dbReference type="EC" id="2.7.7.19" evidence="11"/>
<dbReference type="FunFam" id="1.10.1410.10:FF:000001">
    <property type="entry name" value="Putative poly(A) polymerase gamma"/>
    <property type="match status" value="1"/>
</dbReference>
<accession>A0A0D2C6C6</accession>
<dbReference type="Gene3D" id="3.30.70.590">
    <property type="entry name" value="Poly(A) polymerase predicted RNA binding domain"/>
    <property type="match status" value="1"/>
</dbReference>
<feature type="binding site" evidence="13">
    <location>
        <position position="159"/>
    </location>
    <ligand>
        <name>Mg(2+)</name>
        <dbReference type="ChEBI" id="CHEBI:18420"/>
        <label>2</label>
        <note>catalytic</note>
    </ligand>
</feature>
<dbReference type="GeneID" id="27330489"/>
<keyword evidence="7 11" id="KW-0547">Nucleotide-binding</keyword>
<dbReference type="AlphaFoldDB" id="A0A0D2C6C6"/>
<dbReference type="HOGENOM" id="CLU_011511_4_1_1"/>
<feature type="binding site" evidence="12">
    <location>
        <position position="159"/>
    </location>
    <ligand>
        <name>ATP</name>
        <dbReference type="ChEBI" id="CHEBI:30616"/>
    </ligand>
</feature>
<dbReference type="GO" id="GO:0005634">
    <property type="term" value="C:nucleus"/>
    <property type="evidence" value="ECO:0007669"/>
    <property type="project" value="UniProtKB-SubCell"/>
</dbReference>
<feature type="binding site" evidence="12">
    <location>
        <position position="230"/>
    </location>
    <ligand>
        <name>ATP</name>
        <dbReference type="ChEBI" id="CHEBI:30616"/>
    </ligand>
</feature>
<feature type="binding site" evidence="12">
    <location>
        <begin position="102"/>
        <end position="104"/>
    </location>
    <ligand>
        <name>ATP</name>
        <dbReference type="ChEBI" id="CHEBI:30616"/>
    </ligand>
</feature>
<dbReference type="Pfam" id="PF04926">
    <property type="entry name" value="PAP_RNA-bind"/>
    <property type="match status" value="1"/>
</dbReference>
<feature type="domain" description="Poly(A) polymerase central" evidence="16">
    <location>
        <begin position="212"/>
        <end position="361"/>
    </location>
</feature>
<dbReference type="GO" id="GO:0003723">
    <property type="term" value="F:RNA binding"/>
    <property type="evidence" value="ECO:0007669"/>
    <property type="project" value="UniProtKB-UniRule"/>
</dbReference>
<evidence type="ECO:0000256" key="11">
    <source>
        <dbReference type="PIRNR" id="PIRNR018425"/>
    </source>
</evidence>
<dbReference type="InterPro" id="IPR011068">
    <property type="entry name" value="NuclTrfase_I-like_C"/>
</dbReference>
<keyword evidence="19" id="KW-1185">Reference proteome</keyword>
<evidence type="ECO:0000256" key="5">
    <source>
        <dbReference type="ARBA" id="ARBA00022679"/>
    </source>
</evidence>
<dbReference type="SUPFAM" id="SSF55003">
    <property type="entry name" value="PAP/Archaeal CCA-adding enzyme, C-terminal domain"/>
    <property type="match status" value="1"/>
</dbReference>
<feature type="binding site" evidence="13">
    <location>
        <position position="102"/>
    </location>
    <ligand>
        <name>Mg(2+)</name>
        <dbReference type="ChEBI" id="CHEBI:18420"/>
        <label>1</label>
        <note>catalytic</note>
    </ligand>
</feature>
<keyword evidence="5 11" id="KW-0808">Transferase</keyword>
<evidence type="ECO:0000259" key="17">
    <source>
        <dbReference type="Pfam" id="PF20750"/>
    </source>
</evidence>
<dbReference type="VEuPathDB" id="FungiDB:PV08_03406"/>
<evidence type="ECO:0000256" key="3">
    <source>
        <dbReference type="ARBA" id="ARBA00010912"/>
    </source>
</evidence>
<evidence type="ECO:0000256" key="1">
    <source>
        <dbReference type="ARBA" id="ARBA00001936"/>
    </source>
</evidence>
<keyword evidence="6 13" id="KW-0479">Metal-binding</keyword>
<proteinExistence type="inferred from homology"/>
<comment type="function">
    <text evidence="11">Polymerase that creates the 3'-poly(A) tail of mRNA's.</text>
</comment>
<dbReference type="InterPro" id="IPR007012">
    <property type="entry name" value="PolA_pol_cen_dom"/>
</dbReference>
<keyword evidence="4 11" id="KW-0507">mRNA processing</keyword>
<feature type="binding site" evidence="13">
    <location>
        <position position="104"/>
    </location>
    <ligand>
        <name>Mg(2+)</name>
        <dbReference type="ChEBI" id="CHEBI:18420"/>
        <label>2</label>
        <note>catalytic</note>
    </ligand>
</feature>
<dbReference type="InterPro" id="IPR048840">
    <property type="entry name" value="PolA_pol_NTPase"/>
</dbReference>
<evidence type="ECO:0000313" key="19">
    <source>
        <dbReference type="Proteomes" id="UP000053328"/>
    </source>
</evidence>
<dbReference type="Proteomes" id="UP000053328">
    <property type="component" value="Unassembled WGS sequence"/>
</dbReference>
<evidence type="ECO:0000256" key="8">
    <source>
        <dbReference type="ARBA" id="ARBA00022840"/>
    </source>
</evidence>
<feature type="domain" description="Poly(A) polymerase nucleotidyltransferase" evidence="17">
    <location>
        <begin position="10"/>
        <end position="207"/>
    </location>
</feature>
<keyword evidence="8 11" id="KW-0067">ATP-binding</keyword>